<dbReference type="AlphaFoldDB" id="A0AAE4NU53"/>
<protein>
    <submittedName>
        <fullName evidence="2">Deoxyribonuclease IV</fullName>
        <ecNumber evidence="2">3.1.21.2</ecNumber>
    </submittedName>
</protein>
<dbReference type="GO" id="GO:0008270">
    <property type="term" value="F:zinc ion binding"/>
    <property type="evidence" value="ECO:0007669"/>
    <property type="project" value="InterPro"/>
</dbReference>
<organism evidence="2 3">
    <name type="scientific">Thermococcus waiotapuensis</name>
    <dbReference type="NCBI Taxonomy" id="90909"/>
    <lineage>
        <taxon>Archaea</taxon>
        <taxon>Methanobacteriati</taxon>
        <taxon>Methanobacteriota</taxon>
        <taxon>Thermococci</taxon>
        <taxon>Thermococcales</taxon>
        <taxon>Thermococcaceae</taxon>
        <taxon>Thermococcus</taxon>
    </lineage>
</organism>
<dbReference type="PANTHER" id="PTHR21445:SF0">
    <property type="entry name" value="APURINIC-APYRIMIDINIC ENDONUCLEASE"/>
    <property type="match status" value="1"/>
</dbReference>
<dbReference type="EC" id="3.1.21.2" evidence="2"/>
<dbReference type="EMBL" id="JAVDZE010000003">
    <property type="protein sequence ID" value="MDV3104398.1"/>
    <property type="molecule type" value="Genomic_DNA"/>
</dbReference>
<dbReference type="GO" id="GO:0003677">
    <property type="term" value="F:DNA binding"/>
    <property type="evidence" value="ECO:0007669"/>
    <property type="project" value="InterPro"/>
</dbReference>
<dbReference type="FunFam" id="3.20.20.150:FF:000017">
    <property type="entry name" value="Endonuclease IV related protein"/>
    <property type="match status" value="1"/>
</dbReference>
<dbReference type="SUPFAM" id="SSF51658">
    <property type="entry name" value="Xylose isomerase-like"/>
    <property type="match status" value="1"/>
</dbReference>
<dbReference type="PANTHER" id="PTHR21445">
    <property type="entry name" value="ENDONUCLEASE IV ENDODEOXYRIBONUCLEASE IV"/>
    <property type="match status" value="1"/>
</dbReference>
<proteinExistence type="predicted"/>
<gene>
    <name evidence="2" type="ORF">RBI02_07610</name>
</gene>
<dbReference type="InterPro" id="IPR013022">
    <property type="entry name" value="Xyl_isomerase-like_TIM-brl"/>
</dbReference>
<dbReference type="SMART" id="SM00518">
    <property type="entry name" value="AP2Ec"/>
    <property type="match status" value="1"/>
</dbReference>
<comment type="caution">
    <text evidence="2">The sequence shown here is derived from an EMBL/GenBank/DDBJ whole genome shotgun (WGS) entry which is preliminary data.</text>
</comment>
<dbReference type="GO" id="GO:0003906">
    <property type="term" value="F:DNA-(apurinic or apyrimidinic site) endonuclease activity"/>
    <property type="evidence" value="ECO:0007669"/>
    <property type="project" value="TreeGrafter"/>
</dbReference>
<dbReference type="InterPro" id="IPR036237">
    <property type="entry name" value="Xyl_isomerase-like_sf"/>
</dbReference>
<name>A0AAE4NU53_9EURY</name>
<dbReference type="RefSeq" id="WP_315342675.1">
    <property type="nucleotide sequence ID" value="NZ_JAVDZE010000003.1"/>
</dbReference>
<evidence type="ECO:0000259" key="1">
    <source>
        <dbReference type="Pfam" id="PF01261"/>
    </source>
</evidence>
<dbReference type="GO" id="GO:0006284">
    <property type="term" value="P:base-excision repair"/>
    <property type="evidence" value="ECO:0007669"/>
    <property type="project" value="TreeGrafter"/>
</dbReference>
<dbReference type="CDD" id="cd00019">
    <property type="entry name" value="AP2Ec"/>
    <property type="match status" value="1"/>
</dbReference>
<accession>A0AAE4NU53</accession>
<reference evidence="2 3" key="1">
    <citation type="submission" date="2023-08" db="EMBL/GenBank/DDBJ databases">
        <title>Draft genome sequence of Thermococcus waiotapuensis WT1T, a thermophilic sulphur-dependent archaeon from order Thermococcales.</title>
        <authorList>
            <person name="Manners S.H."/>
            <person name="Carere C.R."/>
            <person name="Dhami M.K."/>
            <person name="Dobson R.C.J."/>
            <person name="Stott M.B."/>
        </authorList>
    </citation>
    <scope>NUCLEOTIDE SEQUENCE [LARGE SCALE GENOMIC DNA]</scope>
    <source>
        <strain evidence="2 3">WT1</strain>
    </source>
</reference>
<keyword evidence="2" id="KW-0378">Hydrolase</keyword>
<dbReference type="InterPro" id="IPR001719">
    <property type="entry name" value="AP_endonuc_2"/>
</dbReference>
<feature type="domain" description="Xylose isomerase-like TIM barrel" evidence="1">
    <location>
        <begin position="29"/>
        <end position="265"/>
    </location>
</feature>
<keyword evidence="3" id="KW-1185">Reference proteome</keyword>
<sequence length="282" mass="32034">MFKVDRLRFGTAGIPLSTPKRSTIDGITHVRNLGLDAMELEFVRGVNLSPELAKKVKYVAKKNDVLLTAHAPYYINLSAAEKAKVETSKSRIIQSAELLHEAGGWSVVFHAGYYLKQPKESVYQRILEALRDIEKELMDKGVKVWIRPELTGKPTQFGDLEEIVKLSEELEMVLPTIDFAHAHARNKGKCNSTEEWHGMLVIIEDRLGREALDSMHIHVSGIEYTDKGEKRHLNLQESDMKWEDLLGVLKEFRVKGVVISESPNIEGDALLMKKKYEEIEVQ</sequence>
<dbReference type="Proteomes" id="UP001245683">
    <property type="component" value="Unassembled WGS sequence"/>
</dbReference>
<evidence type="ECO:0000313" key="2">
    <source>
        <dbReference type="EMBL" id="MDV3104398.1"/>
    </source>
</evidence>
<dbReference type="Pfam" id="PF01261">
    <property type="entry name" value="AP_endonuc_2"/>
    <property type="match status" value="1"/>
</dbReference>
<dbReference type="Gene3D" id="3.20.20.150">
    <property type="entry name" value="Divalent-metal-dependent TIM barrel enzymes"/>
    <property type="match status" value="1"/>
</dbReference>
<dbReference type="GO" id="GO:0008833">
    <property type="term" value="F:deoxyribonuclease IV (phage-T4-induced) activity"/>
    <property type="evidence" value="ECO:0007669"/>
    <property type="project" value="UniProtKB-EC"/>
</dbReference>
<evidence type="ECO:0000313" key="3">
    <source>
        <dbReference type="Proteomes" id="UP001245683"/>
    </source>
</evidence>
<dbReference type="GO" id="GO:0008081">
    <property type="term" value="F:phosphoric diester hydrolase activity"/>
    <property type="evidence" value="ECO:0007669"/>
    <property type="project" value="TreeGrafter"/>
</dbReference>